<feature type="transmembrane region" description="Helical" evidence="1">
    <location>
        <begin position="12"/>
        <end position="31"/>
    </location>
</feature>
<accession>K1YX48</accession>
<sequence length="312" mass="33273">MKSLFSWKKSFYSALVFFGTLMVLSVGYAVWNSTMSQVSSGDPLTSTKWNAFVDNIADLDSRWSRSGGNLAFTGGNVGIGTTTPGTKLHLYEPTASATQELRMDGAGGTIHRIGWDSGNKYLEYSQTTGSITMANASASDFVIKNTGNVGIGTSSPQAPLQVNGPTTSGIQYVMNVIGGAAVAWTDGAAIKIGPSTTGHYGSRIVSYSNSPSSYGSRLQLQTHDTSATNQSFNTGLLIDESGNVGIGTPSPSQKLDVNGMIGIHSTVTTSLVGNIRMENDLFKIVTPTQKQWDFRDNGTVWFYNGSIWTQKL</sequence>
<evidence type="ECO:0000313" key="2">
    <source>
        <dbReference type="EMBL" id="EKD29929.1"/>
    </source>
</evidence>
<comment type="caution">
    <text evidence="2">The sequence shown here is derived from an EMBL/GenBank/DDBJ whole genome shotgun (WGS) entry which is preliminary data.</text>
</comment>
<keyword evidence="1" id="KW-0472">Membrane</keyword>
<organism evidence="2">
    <name type="scientific">uncultured bacterium</name>
    <name type="common">gcode 4</name>
    <dbReference type="NCBI Taxonomy" id="1234023"/>
    <lineage>
        <taxon>Bacteria</taxon>
        <taxon>environmental samples</taxon>
    </lineage>
</organism>
<keyword evidence="1" id="KW-1133">Transmembrane helix</keyword>
<dbReference type="EMBL" id="AMFJ01034208">
    <property type="protein sequence ID" value="EKD29929.1"/>
    <property type="molecule type" value="Genomic_DNA"/>
</dbReference>
<dbReference type="AlphaFoldDB" id="K1YX48"/>
<gene>
    <name evidence="2" type="ORF">ACD_78C00208G0002</name>
</gene>
<name>K1YX48_9BACT</name>
<evidence type="ECO:0000256" key="1">
    <source>
        <dbReference type="SAM" id="Phobius"/>
    </source>
</evidence>
<reference evidence="2" key="1">
    <citation type="journal article" date="2012" name="Science">
        <title>Fermentation, hydrogen, and sulfur metabolism in multiple uncultivated bacterial phyla.</title>
        <authorList>
            <person name="Wrighton K.C."/>
            <person name="Thomas B.C."/>
            <person name="Sharon I."/>
            <person name="Miller C.S."/>
            <person name="Castelle C.J."/>
            <person name="VerBerkmoes N.C."/>
            <person name="Wilkins M.J."/>
            <person name="Hettich R.L."/>
            <person name="Lipton M.S."/>
            <person name="Williams K.H."/>
            <person name="Long P.E."/>
            <person name="Banfield J.F."/>
        </authorList>
    </citation>
    <scope>NUCLEOTIDE SEQUENCE [LARGE SCALE GENOMIC DNA]</scope>
</reference>
<proteinExistence type="predicted"/>
<protein>
    <submittedName>
        <fullName evidence="2">Complement C1q protein</fullName>
    </submittedName>
</protein>
<keyword evidence="1" id="KW-0812">Transmembrane</keyword>